<organism evidence="7 8">
    <name type="scientific">Caenorhabditis tropicalis</name>
    <dbReference type="NCBI Taxonomy" id="1561998"/>
    <lineage>
        <taxon>Eukaryota</taxon>
        <taxon>Metazoa</taxon>
        <taxon>Ecdysozoa</taxon>
        <taxon>Nematoda</taxon>
        <taxon>Chromadorea</taxon>
        <taxon>Rhabditida</taxon>
        <taxon>Rhabditina</taxon>
        <taxon>Rhabditomorpha</taxon>
        <taxon>Rhabditoidea</taxon>
        <taxon>Rhabditidae</taxon>
        <taxon>Peloderinae</taxon>
        <taxon>Caenorhabditis</taxon>
    </lineage>
</organism>
<evidence type="ECO:0000256" key="1">
    <source>
        <dbReference type="ARBA" id="ARBA00004141"/>
    </source>
</evidence>
<feature type="transmembrane region" description="Helical" evidence="5">
    <location>
        <begin position="59"/>
        <end position="84"/>
    </location>
</feature>
<dbReference type="PANTHER" id="PTHR45638">
    <property type="entry name" value="CYCLIC NUCLEOTIDE-GATED CATION CHANNEL SUBUNIT A"/>
    <property type="match status" value="1"/>
</dbReference>
<feature type="domain" description="Ion transport" evidence="6">
    <location>
        <begin position="62"/>
        <end position="184"/>
    </location>
</feature>
<feature type="transmembrane region" description="Helical" evidence="5">
    <location>
        <begin position="96"/>
        <end position="119"/>
    </location>
</feature>
<proteinExistence type="predicted"/>
<dbReference type="AlphaFoldDB" id="A0A1I7UDD5"/>
<evidence type="ECO:0000256" key="2">
    <source>
        <dbReference type="ARBA" id="ARBA00022692"/>
    </source>
</evidence>
<dbReference type="InterPro" id="IPR050866">
    <property type="entry name" value="CNG_cation_channel"/>
</dbReference>
<sequence>MNEPGGRGEEQKLNERKRRMSNNDDDLIPQHFEYENQYDKWRAANPRIEYDFSVDESGYIYWIWTFIVVCGCLYNIIVLSVLAFENIRSVYIDKFIPINVAFDVIFFVDILIRSMLSFYEDGVLVTEFSETRRNYVHSFYFGIDLLAIFPFDYLLIRKTSAAFCRLNRLLKIYRIAHFIAQSYGKLTQVWMSSDSY</sequence>
<evidence type="ECO:0000256" key="5">
    <source>
        <dbReference type="SAM" id="Phobius"/>
    </source>
</evidence>
<protein>
    <submittedName>
        <fullName evidence="8">Ion_trans domain-containing protein</fullName>
    </submittedName>
</protein>
<evidence type="ECO:0000313" key="8">
    <source>
        <dbReference type="WBParaSite" id="Csp11.Scaffold629.g8196.t2"/>
    </source>
</evidence>
<dbReference type="GO" id="GO:0044877">
    <property type="term" value="F:protein-containing complex binding"/>
    <property type="evidence" value="ECO:0007669"/>
    <property type="project" value="TreeGrafter"/>
</dbReference>
<keyword evidence="2 5" id="KW-0812">Transmembrane</keyword>
<comment type="subcellular location">
    <subcellularLocation>
        <location evidence="1">Membrane</location>
        <topology evidence="1">Multi-pass membrane protein</topology>
    </subcellularLocation>
</comment>
<evidence type="ECO:0000256" key="3">
    <source>
        <dbReference type="ARBA" id="ARBA00022989"/>
    </source>
</evidence>
<dbReference type="GO" id="GO:0005223">
    <property type="term" value="F:intracellularly cGMP-activated cation channel activity"/>
    <property type="evidence" value="ECO:0007669"/>
    <property type="project" value="TreeGrafter"/>
</dbReference>
<dbReference type="GO" id="GO:0005886">
    <property type="term" value="C:plasma membrane"/>
    <property type="evidence" value="ECO:0007669"/>
    <property type="project" value="TreeGrafter"/>
</dbReference>
<reference evidence="8" key="1">
    <citation type="submission" date="2016-11" db="UniProtKB">
        <authorList>
            <consortium name="WormBaseParasite"/>
        </authorList>
    </citation>
    <scope>IDENTIFICATION</scope>
</reference>
<dbReference type="Pfam" id="PF00520">
    <property type="entry name" value="Ion_trans"/>
    <property type="match status" value="1"/>
</dbReference>
<dbReference type="Gene3D" id="1.10.287.70">
    <property type="match status" value="1"/>
</dbReference>
<keyword evidence="3 5" id="KW-1133">Transmembrane helix</keyword>
<dbReference type="GO" id="GO:0005222">
    <property type="term" value="F:intracellularly cAMP-activated cation channel activity"/>
    <property type="evidence" value="ECO:0007669"/>
    <property type="project" value="TreeGrafter"/>
</dbReference>
<accession>A0A1I7UDD5</accession>
<keyword evidence="7" id="KW-1185">Reference proteome</keyword>
<dbReference type="GO" id="GO:0017071">
    <property type="term" value="C:intracellular cyclic nucleotide activated cation channel complex"/>
    <property type="evidence" value="ECO:0007669"/>
    <property type="project" value="TreeGrafter"/>
</dbReference>
<dbReference type="STRING" id="1561998.A0A1I7UDD5"/>
<evidence type="ECO:0000313" key="7">
    <source>
        <dbReference type="Proteomes" id="UP000095282"/>
    </source>
</evidence>
<dbReference type="WBParaSite" id="Csp11.Scaffold629.g8196.t2">
    <property type="protein sequence ID" value="Csp11.Scaffold629.g8196.t2"/>
    <property type="gene ID" value="Csp11.Scaffold629.g8196"/>
</dbReference>
<name>A0A1I7UDD5_9PELO</name>
<dbReference type="SUPFAM" id="SSF81324">
    <property type="entry name" value="Voltage-gated potassium channels"/>
    <property type="match status" value="1"/>
</dbReference>
<feature type="transmembrane region" description="Helical" evidence="5">
    <location>
        <begin position="139"/>
        <end position="156"/>
    </location>
</feature>
<evidence type="ECO:0000256" key="4">
    <source>
        <dbReference type="ARBA" id="ARBA00023136"/>
    </source>
</evidence>
<evidence type="ECO:0000259" key="6">
    <source>
        <dbReference type="Pfam" id="PF00520"/>
    </source>
</evidence>
<dbReference type="eggNOG" id="KOG0500">
    <property type="taxonomic scope" value="Eukaryota"/>
</dbReference>
<dbReference type="PANTHER" id="PTHR45638:SF14">
    <property type="entry name" value="CYCLIC NUCLEOTIDE-BINDING DOMAIN-CONTAINING PROTEIN"/>
    <property type="match status" value="1"/>
</dbReference>
<dbReference type="Proteomes" id="UP000095282">
    <property type="component" value="Unplaced"/>
</dbReference>
<keyword evidence="4 5" id="KW-0472">Membrane</keyword>
<dbReference type="InterPro" id="IPR005821">
    <property type="entry name" value="Ion_trans_dom"/>
</dbReference>
<dbReference type="GO" id="GO:0030553">
    <property type="term" value="F:cGMP binding"/>
    <property type="evidence" value="ECO:0007669"/>
    <property type="project" value="TreeGrafter"/>
</dbReference>